<evidence type="ECO:0000313" key="3">
    <source>
        <dbReference type="EMBL" id="GGI33787.1"/>
    </source>
</evidence>
<dbReference type="PANTHER" id="PTHR43646">
    <property type="entry name" value="GLYCOSYLTRANSFERASE"/>
    <property type="match status" value="1"/>
</dbReference>
<reference evidence="4 5" key="2">
    <citation type="submission" date="2018-06" db="EMBL/GenBank/DDBJ databases">
        <title>Comparative genomics of rhizobia nodulating Arachis hypogaea in China.</title>
        <authorList>
            <person name="Li Y."/>
        </authorList>
    </citation>
    <scope>NUCLEOTIDE SEQUENCE [LARGE SCALE GENOMIC DNA]</scope>
    <source>
        <strain evidence="4 5">CCBAU 51658</strain>
    </source>
</reference>
<gene>
    <name evidence="3" type="ORF">GCM10010987_76120</name>
    <name evidence="4" type="ORF">XH86_13040</name>
</gene>
<organism evidence="3 6">
    <name type="scientific">Bradyrhizobium guangdongense</name>
    <dbReference type="NCBI Taxonomy" id="1325090"/>
    <lineage>
        <taxon>Bacteria</taxon>
        <taxon>Pseudomonadati</taxon>
        <taxon>Pseudomonadota</taxon>
        <taxon>Alphaproteobacteria</taxon>
        <taxon>Hyphomicrobiales</taxon>
        <taxon>Nitrobacteraceae</taxon>
        <taxon>Bradyrhizobium</taxon>
    </lineage>
</organism>
<dbReference type="InterPro" id="IPR029044">
    <property type="entry name" value="Nucleotide-diphossugar_trans"/>
</dbReference>
<dbReference type="Proteomes" id="UP000593880">
    <property type="component" value="Chromosome"/>
</dbReference>
<reference evidence="3" key="3">
    <citation type="submission" date="2022-12" db="EMBL/GenBank/DDBJ databases">
        <authorList>
            <person name="Sun Q."/>
            <person name="Zhou Y."/>
        </authorList>
    </citation>
    <scope>NUCLEOTIDE SEQUENCE</scope>
    <source>
        <strain evidence="3">CGMCC 1.15034</strain>
    </source>
</reference>
<evidence type="ECO:0000259" key="2">
    <source>
        <dbReference type="Pfam" id="PF00535"/>
    </source>
</evidence>
<dbReference type="InterPro" id="IPR001173">
    <property type="entry name" value="Glyco_trans_2-like"/>
</dbReference>
<dbReference type="EMBL" id="CP030057">
    <property type="protein sequence ID" value="QOZ59553.1"/>
    <property type="molecule type" value="Genomic_DNA"/>
</dbReference>
<keyword evidence="1" id="KW-0472">Membrane</keyword>
<dbReference type="Gene3D" id="3.90.550.10">
    <property type="entry name" value="Spore Coat Polysaccharide Biosynthesis Protein SpsA, Chain A"/>
    <property type="match status" value="1"/>
</dbReference>
<name>A0A410V496_9BRAD</name>
<accession>A0A410V496</accession>
<keyword evidence="1" id="KW-1133">Transmembrane helix</keyword>
<dbReference type="RefSeq" id="WP_128965162.1">
    <property type="nucleotide sequence ID" value="NZ_BMHC01000034.1"/>
</dbReference>
<evidence type="ECO:0000313" key="5">
    <source>
        <dbReference type="Proteomes" id="UP000593880"/>
    </source>
</evidence>
<dbReference type="Proteomes" id="UP000625079">
    <property type="component" value="Unassembled WGS sequence"/>
</dbReference>
<protein>
    <submittedName>
        <fullName evidence="4">Glycosyltransferase family 2 protein</fullName>
    </submittedName>
</protein>
<feature type="domain" description="Glycosyltransferase 2-like" evidence="2">
    <location>
        <begin position="26"/>
        <end position="137"/>
    </location>
</feature>
<sequence>MQELAAINGSSTNRRAILGAVAIGRNEGERLKRCLLSVRQVQMVVYVDSGSSDGSVAWAREQGIEVVELDLSIGFTAARARNAGLQRLQELAPDLSFVQFVDGDCELAEGWLNEASDFLDKHPEVAAVFGRLRERNPEGSIYNWLCDREWDVPIGEVKHCGGNAMMQLAAVMRVGGYREDLIAGEEPELCVRLRRLGSSVWRIDKEMGFHDAAMTRFRQWWLRRVRSGYAFAQGSHLHGGAPERHWVWESRRAWIWAIWLPVACAIAVVVFGLQGLVLLAAYPLQFLRRAAQQQGSWRERSQLAFFELLGRLPEGIGQLRFLLDRLLRTGTAIIEYK</sequence>
<dbReference type="OrthoDB" id="8416156at2"/>
<dbReference type="PANTHER" id="PTHR43646:SF6">
    <property type="entry name" value="PRE-MYCOFACTOCIN GLYCOSYLTRANSFERASE"/>
    <property type="match status" value="1"/>
</dbReference>
<evidence type="ECO:0000313" key="6">
    <source>
        <dbReference type="Proteomes" id="UP000625079"/>
    </source>
</evidence>
<evidence type="ECO:0000313" key="4">
    <source>
        <dbReference type="EMBL" id="QOZ59553.1"/>
    </source>
</evidence>
<keyword evidence="1" id="KW-0812">Transmembrane</keyword>
<dbReference type="Pfam" id="PF00535">
    <property type="entry name" value="Glycos_transf_2"/>
    <property type="match status" value="1"/>
</dbReference>
<dbReference type="CDD" id="cd00761">
    <property type="entry name" value="Glyco_tranf_GTA_type"/>
    <property type="match status" value="1"/>
</dbReference>
<dbReference type="AlphaFoldDB" id="A0A410V496"/>
<dbReference type="SUPFAM" id="SSF53448">
    <property type="entry name" value="Nucleotide-diphospho-sugar transferases"/>
    <property type="match status" value="1"/>
</dbReference>
<feature type="transmembrane region" description="Helical" evidence="1">
    <location>
        <begin position="254"/>
        <end position="282"/>
    </location>
</feature>
<keyword evidence="5" id="KW-1185">Reference proteome</keyword>
<reference evidence="3" key="1">
    <citation type="journal article" date="2014" name="Int. J. Syst. Evol. Microbiol.">
        <title>Complete genome sequence of Corynebacterium casei LMG S-19264T (=DSM 44701T), isolated from a smear-ripened cheese.</title>
        <authorList>
            <consortium name="US DOE Joint Genome Institute (JGI-PGF)"/>
            <person name="Walter F."/>
            <person name="Albersmeier A."/>
            <person name="Kalinowski J."/>
            <person name="Ruckert C."/>
        </authorList>
    </citation>
    <scope>NUCLEOTIDE SEQUENCE</scope>
    <source>
        <strain evidence="3">CGMCC 1.15034</strain>
    </source>
</reference>
<proteinExistence type="predicted"/>
<evidence type="ECO:0000256" key="1">
    <source>
        <dbReference type="SAM" id="Phobius"/>
    </source>
</evidence>
<dbReference type="EMBL" id="BMHC01000034">
    <property type="protein sequence ID" value="GGI33787.1"/>
    <property type="molecule type" value="Genomic_DNA"/>
</dbReference>